<feature type="binding site" evidence="1">
    <location>
        <begin position="79"/>
        <end position="80"/>
    </location>
    <ligand>
        <name>FAD</name>
        <dbReference type="ChEBI" id="CHEBI:57692"/>
    </ligand>
</feature>
<comment type="cofactor">
    <cofactor evidence="1">
        <name>FAD</name>
        <dbReference type="ChEBI" id="CHEBI:57692"/>
    </cofactor>
    <text evidence="1">Binds 1 FAD per subunit.</text>
</comment>
<accession>A0A0B7MN50</accession>
<gene>
    <name evidence="3" type="primary">pyrK</name>
    <name evidence="3" type="ORF">SSCH_470019</name>
</gene>
<proteinExistence type="predicted"/>
<protein>
    <submittedName>
        <fullName evidence="3">Dihydroorotate dehydrogenase B (NAD(+)), electron transfer subunit</fullName>
    </submittedName>
</protein>
<feature type="domain" description="FAD-binding FR-type" evidence="2">
    <location>
        <begin position="4"/>
        <end position="104"/>
    </location>
</feature>
<dbReference type="InterPro" id="IPR017927">
    <property type="entry name" value="FAD-bd_FR_type"/>
</dbReference>
<dbReference type="PIRSF" id="PIRSF006816">
    <property type="entry name" value="Cyc3_hyd_g"/>
    <property type="match status" value="1"/>
</dbReference>
<organism evidence="3 4">
    <name type="scientific">Syntrophaceticus schinkii</name>
    <dbReference type="NCBI Taxonomy" id="499207"/>
    <lineage>
        <taxon>Bacteria</taxon>
        <taxon>Bacillati</taxon>
        <taxon>Bacillota</taxon>
        <taxon>Clostridia</taxon>
        <taxon>Thermoanaerobacterales</taxon>
        <taxon>Thermoanaerobacterales Family III. Incertae Sedis</taxon>
        <taxon>Syntrophaceticus</taxon>
    </lineage>
</organism>
<dbReference type="PROSITE" id="PS51384">
    <property type="entry name" value="FAD_FR"/>
    <property type="match status" value="1"/>
</dbReference>
<dbReference type="GO" id="GO:0051537">
    <property type="term" value="F:2 iron, 2 sulfur cluster binding"/>
    <property type="evidence" value="ECO:0007669"/>
    <property type="project" value="InterPro"/>
</dbReference>
<dbReference type="GO" id="GO:0006221">
    <property type="term" value="P:pyrimidine nucleotide biosynthetic process"/>
    <property type="evidence" value="ECO:0007669"/>
    <property type="project" value="InterPro"/>
</dbReference>
<keyword evidence="1" id="KW-0274">FAD</keyword>
<dbReference type="InterPro" id="IPR050353">
    <property type="entry name" value="PyrK_electron_transfer"/>
</dbReference>
<dbReference type="RefSeq" id="WP_052835549.1">
    <property type="nucleotide sequence ID" value="NZ_CDRZ01000244.1"/>
</dbReference>
<dbReference type="SUPFAM" id="SSF63380">
    <property type="entry name" value="Riboflavin synthase domain-like"/>
    <property type="match status" value="1"/>
</dbReference>
<keyword evidence="1" id="KW-0285">Flavoprotein</keyword>
<dbReference type="PANTHER" id="PTHR43513">
    <property type="entry name" value="DIHYDROOROTATE DEHYDROGENASE B (NAD(+)), ELECTRON TRANSFER SUBUNIT"/>
    <property type="match status" value="1"/>
</dbReference>
<dbReference type="InterPro" id="IPR039261">
    <property type="entry name" value="FNR_nucleotide-bd"/>
</dbReference>
<dbReference type="InterPro" id="IPR012165">
    <property type="entry name" value="Cyt_c3_hydrogenase_gsu"/>
</dbReference>
<dbReference type="GO" id="GO:0050660">
    <property type="term" value="F:flavin adenine dinucleotide binding"/>
    <property type="evidence" value="ECO:0007669"/>
    <property type="project" value="InterPro"/>
</dbReference>
<evidence type="ECO:0000259" key="2">
    <source>
        <dbReference type="PROSITE" id="PS51384"/>
    </source>
</evidence>
<evidence type="ECO:0000313" key="3">
    <source>
        <dbReference type="EMBL" id="CEO89391.1"/>
    </source>
</evidence>
<dbReference type="AlphaFoldDB" id="A0A0B7MN50"/>
<reference evidence="4" key="1">
    <citation type="submission" date="2015-01" db="EMBL/GenBank/DDBJ databases">
        <authorList>
            <person name="Manzoor Shahid"/>
            <person name="Zubair Saima"/>
        </authorList>
    </citation>
    <scope>NUCLEOTIDE SEQUENCE [LARGE SCALE GENOMIC DNA]</scope>
    <source>
        <strain evidence="4">Sp3</strain>
    </source>
</reference>
<dbReference type="Gene3D" id="2.40.30.10">
    <property type="entry name" value="Translation factors"/>
    <property type="match status" value="1"/>
</dbReference>
<dbReference type="Gene3D" id="3.40.50.80">
    <property type="entry name" value="Nucleotide-binding domain of ferredoxin-NADP reductase (FNR) module"/>
    <property type="match status" value="1"/>
</dbReference>
<evidence type="ECO:0000313" key="4">
    <source>
        <dbReference type="Proteomes" id="UP000046155"/>
    </source>
</evidence>
<dbReference type="SUPFAM" id="SSF52343">
    <property type="entry name" value="Ferredoxin reductase-like, C-terminal NADP-linked domain"/>
    <property type="match status" value="1"/>
</dbReference>
<dbReference type="GO" id="GO:0016491">
    <property type="term" value="F:oxidoreductase activity"/>
    <property type="evidence" value="ECO:0007669"/>
    <property type="project" value="InterPro"/>
</dbReference>
<keyword evidence="4" id="KW-1185">Reference proteome</keyword>
<dbReference type="PANTHER" id="PTHR43513:SF3">
    <property type="entry name" value="DIHYDROOROTATE DEHYDROGENASE B (NAD(+)), ELECTRON TRANSFER SUBUNIT-RELATED"/>
    <property type="match status" value="1"/>
</dbReference>
<dbReference type="OrthoDB" id="9789468at2"/>
<evidence type="ECO:0000256" key="1">
    <source>
        <dbReference type="PIRSR" id="PIRSR006816-1"/>
    </source>
</evidence>
<name>A0A0B7MN50_9FIRM</name>
<sequence>MNQPGEFSCKVSGQVNLATHYYLIELEASVLARSATPGQFAMLRCGEGHDPFLRRPLGIHQVNKQLGRISFLYKVRGKGTSWLSQRKSGDPVSLLGPLGRGFNCSEPGSKGLVVGAGVGVAPLLFLASELADRGWELIILMGGRSESGILRPDAFMEYGTVKIVTEDGTSGIKGTILDLVADELEKSSFDRIFSCGPLAVLKGVQGMSKEKGIPAELSLRSGWPVG</sequence>
<dbReference type="EMBL" id="CDRZ01000244">
    <property type="protein sequence ID" value="CEO89391.1"/>
    <property type="molecule type" value="Genomic_DNA"/>
</dbReference>
<dbReference type="Proteomes" id="UP000046155">
    <property type="component" value="Unassembled WGS sequence"/>
</dbReference>
<dbReference type="InterPro" id="IPR017938">
    <property type="entry name" value="Riboflavin_synthase-like_b-brl"/>
</dbReference>